<proteinExistence type="predicted"/>
<organism evidence="1 2">
    <name type="scientific">Leptospirillum ferrodiazotrophum</name>
    <dbReference type="NCBI Taxonomy" id="412449"/>
    <lineage>
        <taxon>Bacteria</taxon>
        <taxon>Pseudomonadati</taxon>
        <taxon>Nitrospirota</taxon>
        <taxon>Nitrospiria</taxon>
        <taxon>Nitrospirales</taxon>
        <taxon>Nitrospiraceae</taxon>
        <taxon>Leptospirillum</taxon>
    </lineage>
</organism>
<gene>
    <name evidence="1" type="ORF">UBAL3_92050016</name>
</gene>
<keyword evidence="2" id="KW-1185">Reference proteome</keyword>
<dbReference type="EMBL" id="GG693873">
    <property type="protein sequence ID" value="EES52645.1"/>
    <property type="molecule type" value="Genomic_DNA"/>
</dbReference>
<name>C6HX16_9BACT</name>
<dbReference type="Proteomes" id="UP000009374">
    <property type="component" value="Unassembled WGS sequence"/>
</dbReference>
<protein>
    <submittedName>
        <fullName evidence="1">Uncharacterized protein</fullName>
    </submittedName>
</protein>
<evidence type="ECO:0000313" key="2">
    <source>
        <dbReference type="Proteomes" id="UP000009374"/>
    </source>
</evidence>
<accession>C6HX16</accession>
<dbReference type="AlphaFoldDB" id="C6HX16"/>
<evidence type="ECO:0000313" key="1">
    <source>
        <dbReference type="EMBL" id="EES52645.1"/>
    </source>
</evidence>
<reference evidence="1 2" key="1">
    <citation type="journal article" date="2009" name="Appl. Environ. Microbiol.">
        <title>Community genomic and proteomic analyses of chemoautotrophic iron-oxidizing "Leptospirillum rubarum" (Group II) and "Leptospirillum ferrodiazotrophum" (Group III) bacteria in acid mine drainage biofilms.</title>
        <authorList>
            <person name="Goltsman D.S."/>
            <person name="Denef V.J."/>
            <person name="Singer S.W."/>
            <person name="VerBerkmoes N.C."/>
            <person name="Lefsrud M."/>
            <person name="Mueller R.S."/>
            <person name="Dick G.J."/>
            <person name="Sun C.L."/>
            <person name="Wheeler K.E."/>
            <person name="Zemla A."/>
            <person name="Baker B.J."/>
            <person name="Hauser L."/>
            <person name="Land M."/>
            <person name="Shah M.B."/>
            <person name="Thelen M.P."/>
            <person name="Hettich R.L."/>
            <person name="Banfield J.F."/>
        </authorList>
    </citation>
    <scope>NUCLEOTIDE SEQUENCE [LARGE SCALE GENOMIC DNA]</scope>
</reference>
<sequence>MILSHKPLKGALFGSAFPPGDELEDLAKVMGSNMALFYQSYEVILSAPSLRMIWPDGVLGSNIDRFRSFMEESVAPAEKMHLKEFWALLKEERTLSSDLFLLRSGFLFDTSILGIIFLGFPWGRFLVILPGEDPARVREQSARLTEVSAKALRSSLDRWVEDMEAEFVVTKLLEQFPEEFLSSSGFSRRMGLPLPESRMQVYELYYTHRNKRWQRDVIEGEVVEGVTSSGLTWKRPGGSAGTTTAGSPVLRERGIRIGNEVHIRFSVFVGGVYPLGEIPVPISALAGGGLVRMNRFIREVSSALVSHSQSLTSSHFRFSRFWTESGFSMAGIEEIAKIVDPGNWRNLILLPFWETGPQSLAEVKASCRVSDPFFYDPAKNMGALLLRDCSEWHARNVVVRHFRQRVSAHVESPMTVGRFLSGQ</sequence>